<evidence type="ECO:0000313" key="8">
    <source>
        <dbReference type="Proteomes" id="UP000030680"/>
    </source>
</evidence>
<dbReference type="InterPro" id="IPR046344">
    <property type="entry name" value="TAF6_C_sf"/>
</dbReference>
<evidence type="ECO:0000256" key="5">
    <source>
        <dbReference type="ARBA" id="ARBA00023242"/>
    </source>
</evidence>
<sequence length="459" mass="52810">MMEATLRKETCQAVAQYILGVESVSEDVSIAIIEDTEYRLRQLLQESVKFMRNSKRTKLLPKDINSALRLENMEPIFGYSAPRRKQFRVVKSCPGLYVLDDDLVDLKRALDEPLPKAPFEPALEAHWLAVEGVQPAIWQNPLRDQLKDAKTTSESVPVEALKPLKHALSKEFQLLYDHVISILRDEDGEKKKACLRELARQPGIQQLVPYFTLYIHEEVRLYHNFTERLFSVMQLTRALITNPNIHIEPYLHQVMPSVLTCILGKKLCSSWMDPHWHLRDYSSSVLGFIYKHFGPNYATLQTRVTKTLISALLDEKRPLSTRYGAIVGLVSLGVCEVQICLMPHLPYLSQQTEAELHRSDLEDERKLSLAKIYGALILAAHVCLKQNEMKGIDSEVSRNEDSDDYQETNIYTIHIETCRSFDTEEKNRILSFVPKFDSLVEVLYEQFGDSMFPTVSNYF</sequence>
<keyword evidence="4" id="KW-0804">Transcription</keyword>
<dbReference type="FunFam" id="1.25.40.770:FF:000001">
    <property type="entry name" value="Transcription initiation factor TFIID subunit 6"/>
    <property type="match status" value="1"/>
</dbReference>
<dbReference type="Gramene" id="EME28617">
    <property type="protein sequence ID" value="EME28617"/>
    <property type="gene ID" value="Gasu_39910"/>
</dbReference>
<comment type="similarity">
    <text evidence="2">Belongs to the TAF6 family.</text>
</comment>
<dbReference type="STRING" id="130081.M2XF36"/>
<accession>M2XF36</accession>
<evidence type="ECO:0000256" key="1">
    <source>
        <dbReference type="ARBA" id="ARBA00004123"/>
    </source>
</evidence>
<name>M2XF36_GALSU</name>
<dbReference type="KEGG" id="gsl:Gasu_39910"/>
<dbReference type="GO" id="GO:0046695">
    <property type="term" value="C:SLIK (SAGA-like) complex"/>
    <property type="evidence" value="ECO:0007669"/>
    <property type="project" value="InterPro"/>
</dbReference>
<dbReference type="InterPro" id="IPR016024">
    <property type="entry name" value="ARM-type_fold"/>
</dbReference>
<keyword evidence="7" id="KW-0648">Protein biosynthesis</keyword>
<dbReference type="GO" id="GO:0005669">
    <property type="term" value="C:transcription factor TFIID complex"/>
    <property type="evidence" value="ECO:0007669"/>
    <property type="project" value="InterPro"/>
</dbReference>
<dbReference type="CDD" id="cd08050">
    <property type="entry name" value="TAF6C"/>
    <property type="match status" value="1"/>
</dbReference>
<dbReference type="PANTHER" id="PTHR10221:SF9">
    <property type="entry name" value="TRANSCRIPTION INITIATION FACTOR TFIID SUBUNIT 6"/>
    <property type="match status" value="1"/>
</dbReference>
<protein>
    <submittedName>
        <fullName evidence="7">Transcription initiation factor TFIID subunit D5</fullName>
    </submittedName>
</protein>
<dbReference type="eggNOG" id="KOG2549">
    <property type="taxonomic scope" value="Eukaryota"/>
</dbReference>
<dbReference type="SUPFAM" id="SSF47113">
    <property type="entry name" value="Histone-fold"/>
    <property type="match status" value="1"/>
</dbReference>
<comment type="subcellular location">
    <subcellularLocation>
        <location evidence="1">Nucleus</location>
    </subcellularLocation>
</comment>
<dbReference type="GO" id="GO:0003713">
    <property type="term" value="F:transcription coactivator activity"/>
    <property type="evidence" value="ECO:0007669"/>
    <property type="project" value="TreeGrafter"/>
</dbReference>
<dbReference type="GeneID" id="17087474"/>
<dbReference type="OMA" id="YFVQFIA"/>
<dbReference type="InterPro" id="IPR037796">
    <property type="entry name" value="TAF6"/>
</dbReference>
<dbReference type="SMART" id="SM00803">
    <property type="entry name" value="TAF"/>
    <property type="match status" value="1"/>
</dbReference>
<gene>
    <name evidence="7" type="ORF">Gasu_39910</name>
</gene>
<evidence type="ECO:0000259" key="6">
    <source>
        <dbReference type="SMART" id="SM00803"/>
    </source>
</evidence>
<dbReference type="EMBL" id="KB454518">
    <property type="protein sequence ID" value="EME28617.1"/>
    <property type="molecule type" value="Genomic_DNA"/>
</dbReference>
<dbReference type="InterPro" id="IPR009072">
    <property type="entry name" value="Histone-fold"/>
</dbReference>
<dbReference type="Gene3D" id="1.10.20.10">
    <property type="entry name" value="Histone, subunit A"/>
    <property type="match status" value="1"/>
</dbReference>
<dbReference type="OrthoDB" id="361039at2759"/>
<evidence type="ECO:0000256" key="4">
    <source>
        <dbReference type="ARBA" id="ARBA00023163"/>
    </source>
</evidence>
<keyword evidence="3" id="KW-0805">Transcription regulation</keyword>
<keyword evidence="7" id="KW-0396">Initiation factor</keyword>
<dbReference type="GO" id="GO:0016251">
    <property type="term" value="F:RNA polymerase II general transcription initiation factor activity"/>
    <property type="evidence" value="ECO:0007669"/>
    <property type="project" value="InterPro"/>
</dbReference>
<evidence type="ECO:0000256" key="3">
    <source>
        <dbReference type="ARBA" id="ARBA00023015"/>
    </source>
</evidence>
<dbReference type="GO" id="GO:0000124">
    <property type="term" value="C:SAGA complex"/>
    <property type="evidence" value="ECO:0007669"/>
    <property type="project" value="InterPro"/>
</dbReference>
<dbReference type="GO" id="GO:0051123">
    <property type="term" value="P:RNA polymerase II preinitiation complex assembly"/>
    <property type="evidence" value="ECO:0007669"/>
    <property type="project" value="TreeGrafter"/>
</dbReference>
<dbReference type="GO" id="GO:0003743">
    <property type="term" value="F:translation initiation factor activity"/>
    <property type="evidence" value="ECO:0007669"/>
    <property type="project" value="UniProtKB-KW"/>
</dbReference>
<keyword evidence="5" id="KW-0539">Nucleus</keyword>
<feature type="domain" description="TATA box binding protein associated factor (TAF) histone-like fold" evidence="6">
    <location>
        <begin position="4"/>
        <end position="69"/>
    </location>
</feature>
<dbReference type="Pfam" id="PF07571">
    <property type="entry name" value="TAF6_C"/>
    <property type="match status" value="1"/>
</dbReference>
<proteinExistence type="inferred from homology"/>
<dbReference type="AlphaFoldDB" id="M2XF36"/>
<dbReference type="PANTHER" id="PTHR10221">
    <property type="entry name" value="TRANSCRIPTION INITIATION FACTOR TFIID SUBUNIT 6"/>
    <property type="match status" value="1"/>
</dbReference>
<dbReference type="RefSeq" id="XP_005705137.1">
    <property type="nucleotide sequence ID" value="XM_005705080.1"/>
</dbReference>
<dbReference type="GO" id="GO:0046982">
    <property type="term" value="F:protein heterodimerization activity"/>
    <property type="evidence" value="ECO:0007669"/>
    <property type="project" value="InterPro"/>
</dbReference>
<dbReference type="Proteomes" id="UP000030680">
    <property type="component" value="Unassembled WGS sequence"/>
</dbReference>
<dbReference type="InterPro" id="IPR011442">
    <property type="entry name" value="TAF6_C"/>
</dbReference>
<dbReference type="SUPFAM" id="SSF48371">
    <property type="entry name" value="ARM repeat"/>
    <property type="match status" value="1"/>
</dbReference>
<dbReference type="Gene3D" id="1.25.40.770">
    <property type="entry name" value="TAF6, C-terminal HEAT repeat domain"/>
    <property type="match status" value="1"/>
</dbReference>
<reference evidence="8" key="1">
    <citation type="journal article" date="2013" name="Science">
        <title>Gene transfer from bacteria and archaea facilitated evolution of an extremophilic eukaryote.</title>
        <authorList>
            <person name="Schonknecht G."/>
            <person name="Chen W.H."/>
            <person name="Ternes C.M."/>
            <person name="Barbier G.G."/>
            <person name="Shrestha R.P."/>
            <person name="Stanke M."/>
            <person name="Brautigam A."/>
            <person name="Baker B.J."/>
            <person name="Banfield J.F."/>
            <person name="Garavito R.M."/>
            <person name="Carr K."/>
            <person name="Wilkerson C."/>
            <person name="Rensing S.A."/>
            <person name="Gagneul D."/>
            <person name="Dickenson N.E."/>
            <person name="Oesterhelt C."/>
            <person name="Lercher M.J."/>
            <person name="Weber A.P."/>
        </authorList>
    </citation>
    <scope>NUCLEOTIDE SEQUENCE [LARGE SCALE GENOMIC DNA]</scope>
    <source>
        <strain evidence="8">074W</strain>
    </source>
</reference>
<keyword evidence="8" id="KW-1185">Reference proteome</keyword>
<dbReference type="InterPro" id="IPR004823">
    <property type="entry name" value="TAF_TATA-bd_Histone-like_dom"/>
</dbReference>
<dbReference type="CDD" id="cd22931">
    <property type="entry name" value="HFD_TAF6"/>
    <property type="match status" value="1"/>
</dbReference>
<evidence type="ECO:0000313" key="7">
    <source>
        <dbReference type="EMBL" id="EME28617.1"/>
    </source>
</evidence>
<evidence type="ECO:0000256" key="2">
    <source>
        <dbReference type="ARBA" id="ARBA00007688"/>
    </source>
</evidence>
<organism evidence="7 8">
    <name type="scientific">Galdieria sulphuraria</name>
    <name type="common">Red alga</name>
    <dbReference type="NCBI Taxonomy" id="130081"/>
    <lineage>
        <taxon>Eukaryota</taxon>
        <taxon>Rhodophyta</taxon>
        <taxon>Bangiophyceae</taxon>
        <taxon>Galdieriales</taxon>
        <taxon>Galdieriaceae</taxon>
        <taxon>Galdieria</taxon>
    </lineage>
</organism>
<dbReference type="Pfam" id="PF02969">
    <property type="entry name" value="TAF"/>
    <property type="match status" value="1"/>
</dbReference>